<dbReference type="FunFam" id="3.40.50.880:FF:000033">
    <property type="entry name" value="Glutamine amidotransferase class-I"/>
    <property type="match status" value="1"/>
</dbReference>
<dbReference type="PANTHER" id="PTHR42695">
    <property type="entry name" value="GLUTAMINE AMIDOTRANSFERASE YLR126C-RELATED"/>
    <property type="match status" value="1"/>
</dbReference>
<reference evidence="2 3" key="1">
    <citation type="journal article" date="2006" name="Int. J. Syst. Evol. Microbiol.">
        <title>Myroides pelagicus sp. nov., isolated from seawater in Thailand.</title>
        <authorList>
            <person name="Yoon J."/>
            <person name="Maneerat S."/>
            <person name="Kawai F."/>
            <person name="Yokota A."/>
        </authorList>
    </citation>
    <scope>NUCLEOTIDE SEQUENCE [LARGE SCALE GENOMIC DNA]</scope>
    <source>
        <strain evidence="2 3">SM1T</strain>
    </source>
</reference>
<accession>A0A7K1GLM1</accession>
<protein>
    <recommendedName>
        <fullName evidence="1">Glutamine amidotransferase domain-containing protein</fullName>
    </recommendedName>
</protein>
<sequence length="243" mass="27768">MHIHFIIHEHFEGPGAYLTWARLNNHKITMTKLYEGETLPTAIDSIDLLIVLGGPQHPRTTTIDCPYFDAQAETQLIRQCVDQGKAVIGVCLGAQLIGEALGQQFSHSPEKEIGVWPITLSPYGKENNKFKHFKDKLAVGHWHNDMPGITTDAKIIAHSEGCPRQIVEYTNLVYGFQCHMEFTPELIELLITNDRDNIVKNRDKRFIQSPEQLRVQNYTQMNEALYTFLDQLAIDYLHSLNLK</sequence>
<dbReference type="GO" id="GO:0005829">
    <property type="term" value="C:cytosol"/>
    <property type="evidence" value="ECO:0007669"/>
    <property type="project" value="TreeGrafter"/>
</dbReference>
<dbReference type="Pfam" id="PF00117">
    <property type="entry name" value="GATase"/>
    <property type="match status" value="1"/>
</dbReference>
<dbReference type="CDD" id="cd01741">
    <property type="entry name" value="GATase1_1"/>
    <property type="match status" value="1"/>
</dbReference>
<dbReference type="EMBL" id="WMJY01000014">
    <property type="protein sequence ID" value="MTH29767.1"/>
    <property type="molecule type" value="Genomic_DNA"/>
</dbReference>
<dbReference type="Proteomes" id="UP000488936">
    <property type="component" value="Unassembled WGS sequence"/>
</dbReference>
<dbReference type="OrthoDB" id="9807137at2"/>
<dbReference type="InterPro" id="IPR029062">
    <property type="entry name" value="Class_I_gatase-like"/>
</dbReference>
<organism evidence="2 3">
    <name type="scientific">Myroides pelagicus</name>
    <dbReference type="NCBI Taxonomy" id="270914"/>
    <lineage>
        <taxon>Bacteria</taxon>
        <taxon>Pseudomonadati</taxon>
        <taxon>Bacteroidota</taxon>
        <taxon>Flavobacteriia</taxon>
        <taxon>Flavobacteriales</taxon>
        <taxon>Flavobacteriaceae</taxon>
        <taxon>Myroides</taxon>
    </lineage>
</organism>
<dbReference type="PROSITE" id="PS51273">
    <property type="entry name" value="GATASE_TYPE_1"/>
    <property type="match status" value="1"/>
</dbReference>
<dbReference type="PANTHER" id="PTHR42695:SF5">
    <property type="entry name" value="GLUTAMINE AMIDOTRANSFERASE YLR126C-RELATED"/>
    <property type="match status" value="1"/>
</dbReference>
<gene>
    <name evidence="2" type="ORF">GJV77_07530</name>
</gene>
<name>A0A7K1GLM1_9FLAO</name>
<dbReference type="RefSeq" id="WP_155035763.1">
    <property type="nucleotide sequence ID" value="NZ_JAYMMG010000004.1"/>
</dbReference>
<keyword evidence="3" id="KW-1185">Reference proteome</keyword>
<evidence type="ECO:0000313" key="2">
    <source>
        <dbReference type="EMBL" id="MTH29767.1"/>
    </source>
</evidence>
<comment type="caution">
    <text evidence="2">The sequence shown here is derived from an EMBL/GenBank/DDBJ whole genome shotgun (WGS) entry which is preliminary data.</text>
</comment>
<dbReference type="Gene3D" id="3.40.50.880">
    <property type="match status" value="1"/>
</dbReference>
<dbReference type="NCBIfam" id="NF006098">
    <property type="entry name" value="PRK08250.1"/>
    <property type="match status" value="1"/>
</dbReference>
<evidence type="ECO:0000313" key="3">
    <source>
        <dbReference type="Proteomes" id="UP000488936"/>
    </source>
</evidence>
<evidence type="ECO:0000259" key="1">
    <source>
        <dbReference type="Pfam" id="PF00117"/>
    </source>
</evidence>
<dbReference type="InterPro" id="IPR017926">
    <property type="entry name" value="GATASE"/>
</dbReference>
<feature type="domain" description="Glutamine amidotransferase" evidence="1">
    <location>
        <begin position="43"/>
        <end position="185"/>
    </location>
</feature>
<dbReference type="AlphaFoldDB" id="A0A7K1GLM1"/>
<dbReference type="SUPFAM" id="SSF52317">
    <property type="entry name" value="Class I glutamine amidotransferase-like"/>
    <property type="match status" value="1"/>
</dbReference>
<dbReference type="InterPro" id="IPR044992">
    <property type="entry name" value="ChyE-like"/>
</dbReference>
<proteinExistence type="predicted"/>